<keyword evidence="2" id="KW-1185">Reference proteome</keyword>
<proteinExistence type="predicted"/>
<dbReference type="OrthoDB" id="10401675at2759"/>
<comment type="caution">
    <text evidence="1">The sequence shown here is derived from an EMBL/GenBank/DDBJ whole genome shotgun (WGS) entry which is preliminary data.</text>
</comment>
<evidence type="ECO:0000313" key="2">
    <source>
        <dbReference type="Proteomes" id="UP000299102"/>
    </source>
</evidence>
<name>A0A4C1WK37_EUMVA</name>
<organism evidence="1 2">
    <name type="scientific">Eumeta variegata</name>
    <name type="common">Bagworm moth</name>
    <name type="synonym">Eumeta japonica</name>
    <dbReference type="NCBI Taxonomy" id="151549"/>
    <lineage>
        <taxon>Eukaryota</taxon>
        <taxon>Metazoa</taxon>
        <taxon>Ecdysozoa</taxon>
        <taxon>Arthropoda</taxon>
        <taxon>Hexapoda</taxon>
        <taxon>Insecta</taxon>
        <taxon>Pterygota</taxon>
        <taxon>Neoptera</taxon>
        <taxon>Endopterygota</taxon>
        <taxon>Lepidoptera</taxon>
        <taxon>Glossata</taxon>
        <taxon>Ditrysia</taxon>
        <taxon>Tineoidea</taxon>
        <taxon>Psychidae</taxon>
        <taxon>Oiketicinae</taxon>
        <taxon>Eumeta</taxon>
    </lineage>
</organism>
<accession>A0A4C1WK37</accession>
<dbReference type="EMBL" id="BGZK01000589">
    <property type="protein sequence ID" value="GBP51788.1"/>
    <property type="molecule type" value="Genomic_DNA"/>
</dbReference>
<evidence type="ECO:0000313" key="1">
    <source>
        <dbReference type="EMBL" id="GBP51788.1"/>
    </source>
</evidence>
<gene>
    <name evidence="1" type="ORF">EVAR_96855_1</name>
</gene>
<dbReference type="AlphaFoldDB" id="A0A4C1WK37"/>
<protein>
    <submittedName>
        <fullName evidence="1">Uncharacterized protein</fullName>
    </submittedName>
</protein>
<reference evidence="1 2" key="1">
    <citation type="journal article" date="2019" name="Commun. Biol.">
        <title>The bagworm genome reveals a unique fibroin gene that provides high tensile strength.</title>
        <authorList>
            <person name="Kono N."/>
            <person name="Nakamura H."/>
            <person name="Ohtoshi R."/>
            <person name="Tomita M."/>
            <person name="Numata K."/>
            <person name="Arakawa K."/>
        </authorList>
    </citation>
    <scope>NUCLEOTIDE SEQUENCE [LARGE SCALE GENOMIC DNA]</scope>
</reference>
<dbReference type="Proteomes" id="UP000299102">
    <property type="component" value="Unassembled WGS sequence"/>
</dbReference>
<sequence>MLTNSPCVEIAAIKTSIGRLILAKIQTKEEANEDMFFMAAAEDVTNISFIEHTRNNLLPTQRLIVIADMPPPSGLIALICKWKTELEKNNINLIITDTRTNSDCNLKEQLYKDLAVMMYSNVSLLIFKLSRDYRIIDYQHLC</sequence>